<evidence type="ECO:0000313" key="3">
    <source>
        <dbReference type="Proteomes" id="UP001530377"/>
    </source>
</evidence>
<evidence type="ECO:0000256" key="1">
    <source>
        <dbReference type="SAM" id="MobiDB-lite"/>
    </source>
</evidence>
<dbReference type="AlphaFoldDB" id="A0ABD3SQI7"/>
<organism evidence="2 3">
    <name type="scientific">Cyclostephanos tholiformis</name>
    <dbReference type="NCBI Taxonomy" id="382380"/>
    <lineage>
        <taxon>Eukaryota</taxon>
        <taxon>Sar</taxon>
        <taxon>Stramenopiles</taxon>
        <taxon>Ochrophyta</taxon>
        <taxon>Bacillariophyta</taxon>
        <taxon>Coscinodiscophyceae</taxon>
        <taxon>Thalassiosirophycidae</taxon>
        <taxon>Stephanodiscales</taxon>
        <taxon>Stephanodiscaceae</taxon>
        <taxon>Cyclostephanos</taxon>
    </lineage>
</organism>
<feature type="compositionally biased region" description="Acidic residues" evidence="1">
    <location>
        <begin position="487"/>
        <end position="504"/>
    </location>
</feature>
<protein>
    <submittedName>
        <fullName evidence="2">Uncharacterized protein</fullName>
    </submittedName>
</protein>
<feature type="region of interest" description="Disordered" evidence="1">
    <location>
        <begin position="242"/>
        <end position="265"/>
    </location>
</feature>
<sequence length="504" mass="54315">MWAAIKSDLREFATGAAVETNVVAERVVGTRIIRTSGEDENEGDDDDDVVGSGAGIVVPGAAVLSSLGERGLRGLTSVSSMMGGIVAPHRPPVHGVGYDGGGGGGGRAWTPPAPPVVVGSSLSSMLAAAVAYGDGEDEEEELGWDDDEDDDLDVAEDGPTEEAMEGGGRVPSSPGDAPVVVGASTVTNTIPTEEDDDDDDDRDALAALKSKLEIVERSRNELQIEHRRQTAELVELRSMVEEMGRQRHRSPPSGEKGQVEEEGEEVRTLRLQVEDLKSSLNEEIKLLSKEHAEVVKTILREKESLDRELNEHKRRNEELVEENRALLARLRGGDNEEMPLLRECQKQIRDLEDELTSLRASLDSASMELIAVKDDAPNQEEVNLEKIEEWSRRADERTELEMSKLEYEEVLRKSSLPPDTIAAATSAPTVSSGEATPKDNDVAMPPHTANGPSTASLHENSDAHEEGMASSPSSRGSGISPPIKLEVDDELSDDWGDGGWGDDA</sequence>
<name>A0ABD3SQI7_9STRA</name>
<evidence type="ECO:0000313" key="2">
    <source>
        <dbReference type="EMBL" id="KAL3826630.1"/>
    </source>
</evidence>
<accession>A0ABD3SQI7</accession>
<proteinExistence type="predicted"/>
<feature type="region of interest" description="Disordered" evidence="1">
    <location>
        <begin position="411"/>
        <end position="504"/>
    </location>
</feature>
<comment type="caution">
    <text evidence="2">The sequence shown here is derived from an EMBL/GenBank/DDBJ whole genome shotgun (WGS) entry which is preliminary data.</text>
</comment>
<feature type="region of interest" description="Disordered" evidence="1">
    <location>
        <begin position="133"/>
        <end position="177"/>
    </location>
</feature>
<feature type="compositionally biased region" description="Low complexity" evidence="1">
    <location>
        <begin position="470"/>
        <end position="483"/>
    </location>
</feature>
<keyword evidence="3" id="KW-1185">Reference proteome</keyword>
<gene>
    <name evidence="2" type="ORF">ACHAXA_009071</name>
</gene>
<reference evidence="2 3" key="1">
    <citation type="submission" date="2024-10" db="EMBL/GenBank/DDBJ databases">
        <title>Updated reference genomes for cyclostephanoid diatoms.</title>
        <authorList>
            <person name="Roberts W.R."/>
            <person name="Alverson A.J."/>
        </authorList>
    </citation>
    <scope>NUCLEOTIDE SEQUENCE [LARGE SCALE GENOMIC DNA]</scope>
    <source>
        <strain evidence="2 3">AJA228-03</strain>
    </source>
</reference>
<dbReference type="Proteomes" id="UP001530377">
    <property type="component" value="Unassembled WGS sequence"/>
</dbReference>
<dbReference type="EMBL" id="JALLPB020000017">
    <property type="protein sequence ID" value="KAL3826630.1"/>
    <property type="molecule type" value="Genomic_DNA"/>
</dbReference>
<feature type="compositionally biased region" description="Acidic residues" evidence="1">
    <location>
        <begin position="134"/>
        <end position="164"/>
    </location>
</feature>